<feature type="compositionally biased region" description="Acidic residues" evidence="15">
    <location>
        <begin position="480"/>
        <end position="489"/>
    </location>
</feature>
<dbReference type="PROSITE" id="PS00194">
    <property type="entry name" value="THIOREDOXIN_1"/>
    <property type="match status" value="2"/>
</dbReference>
<accession>A0A9W7ZXF6</accession>
<dbReference type="Gene3D" id="3.40.30.10">
    <property type="entry name" value="Glutaredoxin"/>
    <property type="match status" value="4"/>
</dbReference>
<dbReference type="InterPro" id="IPR017937">
    <property type="entry name" value="Thioredoxin_CS"/>
</dbReference>
<dbReference type="SUPFAM" id="SSF52833">
    <property type="entry name" value="Thioredoxin-like"/>
    <property type="match status" value="4"/>
</dbReference>
<keyword evidence="9 12" id="KW-1015">Disulfide bond</keyword>
<dbReference type="CDD" id="cd02982">
    <property type="entry name" value="PDI_b'_family"/>
    <property type="match status" value="1"/>
</dbReference>
<evidence type="ECO:0000313" key="17">
    <source>
        <dbReference type="EMBL" id="KAJ1915250.1"/>
    </source>
</evidence>
<dbReference type="Pfam" id="PF13848">
    <property type="entry name" value="Thioredoxin_6"/>
    <property type="match status" value="1"/>
</dbReference>
<feature type="chain" id="PRO_5041021329" description="Protein disulfide-isomerase" evidence="14">
    <location>
        <begin position="25"/>
        <end position="533"/>
    </location>
</feature>
<dbReference type="PANTHER" id="PTHR18929:SF132">
    <property type="entry name" value="PROTEIN DISULFIDE-ISOMERASE A3"/>
    <property type="match status" value="1"/>
</dbReference>
<dbReference type="FunFam" id="3.40.30.10:FF:000017">
    <property type="entry name" value="Protein disulfide-isomerase A4"/>
    <property type="match status" value="1"/>
</dbReference>
<dbReference type="InterPro" id="IPR005792">
    <property type="entry name" value="Prot_disulphide_isomerase"/>
</dbReference>
<evidence type="ECO:0000256" key="15">
    <source>
        <dbReference type="SAM" id="MobiDB-lite"/>
    </source>
</evidence>
<dbReference type="InterPro" id="IPR036249">
    <property type="entry name" value="Thioredoxin-like_sf"/>
</dbReference>
<dbReference type="EMBL" id="JANBPU010000155">
    <property type="protein sequence ID" value="KAJ1915250.1"/>
    <property type="molecule type" value="Genomic_DNA"/>
</dbReference>
<dbReference type="Pfam" id="PF00085">
    <property type="entry name" value="Thioredoxin"/>
    <property type="match status" value="2"/>
</dbReference>
<evidence type="ECO:0000256" key="7">
    <source>
        <dbReference type="ARBA" id="ARBA00022737"/>
    </source>
</evidence>
<dbReference type="InterPro" id="IPR005788">
    <property type="entry name" value="PDI_thioredoxin-like_dom"/>
</dbReference>
<feature type="region of interest" description="Disordered" evidence="15">
    <location>
        <begin position="472"/>
        <end position="533"/>
    </location>
</feature>
<dbReference type="PROSITE" id="PS51352">
    <property type="entry name" value="THIOREDOXIN_2"/>
    <property type="match status" value="2"/>
</dbReference>
<comment type="function">
    <text evidence="2">Participates in the folding of proteins containing disulfide bonds, may be involved in glycosylation, prolyl hydroxylation and triglyceride transfer.</text>
</comment>
<comment type="similarity">
    <text evidence="4 13">Belongs to the protein disulfide isomerase family.</text>
</comment>
<evidence type="ECO:0000256" key="4">
    <source>
        <dbReference type="ARBA" id="ARBA00006347"/>
    </source>
</evidence>
<reference evidence="17" key="1">
    <citation type="submission" date="2022-07" db="EMBL/GenBank/DDBJ databases">
        <title>Phylogenomic reconstructions and comparative analyses of Kickxellomycotina fungi.</title>
        <authorList>
            <person name="Reynolds N.K."/>
            <person name="Stajich J.E."/>
            <person name="Barry K."/>
            <person name="Grigoriev I.V."/>
            <person name="Crous P."/>
            <person name="Smith M.E."/>
        </authorList>
    </citation>
    <scope>NUCLEOTIDE SEQUENCE</scope>
    <source>
        <strain evidence="17">NBRC 100468</strain>
    </source>
</reference>
<dbReference type="GO" id="GO:0006457">
    <property type="term" value="P:protein folding"/>
    <property type="evidence" value="ECO:0007669"/>
    <property type="project" value="TreeGrafter"/>
</dbReference>
<feature type="disulfide bond" description="Redox-active" evidence="12">
    <location>
        <begin position="388"/>
        <end position="391"/>
    </location>
</feature>
<feature type="compositionally biased region" description="Acidic residues" evidence="15">
    <location>
        <begin position="497"/>
        <end position="525"/>
    </location>
</feature>
<keyword evidence="10 14" id="KW-0413">Isomerase</keyword>
<dbReference type="EC" id="5.3.4.1" evidence="5 14"/>
<evidence type="ECO:0000313" key="18">
    <source>
        <dbReference type="Proteomes" id="UP001150538"/>
    </source>
</evidence>
<evidence type="ECO:0000256" key="8">
    <source>
        <dbReference type="ARBA" id="ARBA00022824"/>
    </source>
</evidence>
<feature type="signal peptide" evidence="14">
    <location>
        <begin position="1"/>
        <end position="24"/>
    </location>
</feature>
<dbReference type="Proteomes" id="UP001150538">
    <property type="component" value="Unassembled WGS sequence"/>
</dbReference>
<dbReference type="InterPro" id="IPR013766">
    <property type="entry name" value="Thioredoxin_domain"/>
</dbReference>
<evidence type="ECO:0000256" key="3">
    <source>
        <dbReference type="ARBA" id="ARBA00004319"/>
    </source>
</evidence>
<dbReference type="FunFam" id="3.40.30.10:FF:000139">
    <property type="entry name" value="Protein disulfide-isomerase"/>
    <property type="match status" value="1"/>
</dbReference>
<dbReference type="PRINTS" id="PR00421">
    <property type="entry name" value="THIOREDOXIN"/>
</dbReference>
<dbReference type="NCBIfam" id="TIGR01130">
    <property type="entry name" value="ER_PDI_fam"/>
    <property type="match status" value="1"/>
</dbReference>
<dbReference type="GO" id="GO:0003756">
    <property type="term" value="F:protein disulfide isomerase activity"/>
    <property type="evidence" value="ECO:0007669"/>
    <property type="project" value="UniProtKB-EC"/>
</dbReference>
<dbReference type="OrthoDB" id="427280at2759"/>
<evidence type="ECO:0000256" key="11">
    <source>
        <dbReference type="ARBA" id="ARBA00023284"/>
    </source>
</evidence>
<evidence type="ECO:0000256" key="5">
    <source>
        <dbReference type="ARBA" id="ARBA00012723"/>
    </source>
</evidence>
<evidence type="ECO:0000256" key="6">
    <source>
        <dbReference type="ARBA" id="ARBA00022729"/>
    </source>
</evidence>
<proteinExistence type="inferred from homology"/>
<keyword evidence="11 12" id="KW-0676">Redox-active center</keyword>
<dbReference type="CDD" id="cd02995">
    <property type="entry name" value="PDI_a_PDI_a'_C"/>
    <property type="match status" value="1"/>
</dbReference>
<feature type="domain" description="Thioredoxin" evidence="16">
    <location>
        <begin position="9"/>
        <end position="135"/>
    </location>
</feature>
<dbReference type="CDD" id="cd02981">
    <property type="entry name" value="PDI_b_family"/>
    <property type="match status" value="1"/>
</dbReference>
<dbReference type="GO" id="GO:0034976">
    <property type="term" value="P:response to endoplasmic reticulum stress"/>
    <property type="evidence" value="ECO:0007669"/>
    <property type="project" value="TreeGrafter"/>
</dbReference>
<name>A0A9W7ZXF6_9FUNG</name>
<comment type="catalytic activity">
    <reaction evidence="1 14">
        <text>Catalyzes the rearrangement of -S-S- bonds in proteins.</text>
        <dbReference type="EC" id="5.3.4.1"/>
    </reaction>
</comment>
<organism evidence="17 18">
    <name type="scientific">Mycoemilia scoparia</name>
    <dbReference type="NCBI Taxonomy" id="417184"/>
    <lineage>
        <taxon>Eukaryota</taxon>
        <taxon>Fungi</taxon>
        <taxon>Fungi incertae sedis</taxon>
        <taxon>Zoopagomycota</taxon>
        <taxon>Kickxellomycotina</taxon>
        <taxon>Kickxellomycetes</taxon>
        <taxon>Kickxellales</taxon>
        <taxon>Kickxellaceae</taxon>
        <taxon>Mycoemilia</taxon>
    </lineage>
</organism>
<keyword evidence="8" id="KW-0256">Endoplasmic reticulum</keyword>
<sequence>MKIGLSHLFVFGTIAASFSGLVHAEDSAGSDVKVLTQKNFDEWKENTDLGLVKFYAPWCGHCKQLAPEYEEAATELKDEGISLAKVDCTTETDLCEKYEIGGFPTLKVFKSGSSSNYNGSRKADGIKKYMKKQTQPAVTIIKVTEIEEFKEKDDIVIVGFATQGSKEFEEFEKVANDLRDDYTFAVVEPKDGKKNKKADFLLFKNFDDRLDTYKGELVADNIRKFIQSAAVPVLGEINQSTYPTYAKAGLPFAFVFYDTEESRDKLHKELYDVAKSFKGKLSFTLLDARKFPAHAEQVNLKQEWPAFGIQNMEEGTKYPFPQDKKITTKAIKKFVTKFVDGDLKPSIKSEPIPETNDEPVKVVVADSFKDVVFDKEKDVLLELYAPWCGYCKRLAPTYEKLAKVLENNKNLVIAKIDATANDMPAGSKDFQIQGFPTIKLIKAGDNSVVEYTGDRSLGSLVEFLEENVENSITYNKDDLNENDEEEEEKKEEKKEDEVDSDDEVEDVDEDDGDDEEEDQKEEEKDDTPVHEEL</sequence>
<dbReference type="PANTHER" id="PTHR18929">
    <property type="entry name" value="PROTEIN DISULFIDE ISOMERASE"/>
    <property type="match status" value="1"/>
</dbReference>
<keyword evidence="7" id="KW-0677">Repeat</keyword>
<evidence type="ECO:0000256" key="14">
    <source>
        <dbReference type="RuleBase" id="RU361130"/>
    </source>
</evidence>
<protein>
    <recommendedName>
        <fullName evidence="5 14">Protein disulfide-isomerase</fullName>
        <ecNumber evidence="5 14">5.3.4.1</ecNumber>
    </recommendedName>
</protein>
<dbReference type="NCBIfam" id="TIGR01126">
    <property type="entry name" value="pdi_dom"/>
    <property type="match status" value="2"/>
</dbReference>
<keyword evidence="6 14" id="KW-0732">Signal</keyword>
<keyword evidence="18" id="KW-1185">Reference proteome</keyword>
<dbReference type="GO" id="GO:0005788">
    <property type="term" value="C:endoplasmic reticulum lumen"/>
    <property type="evidence" value="ECO:0007669"/>
    <property type="project" value="UniProtKB-SubCell"/>
</dbReference>
<feature type="domain" description="Thioredoxin" evidence="16">
    <location>
        <begin position="338"/>
        <end position="469"/>
    </location>
</feature>
<dbReference type="AlphaFoldDB" id="A0A9W7ZXF6"/>
<feature type="disulfide bond" description="Redox-active" evidence="12">
    <location>
        <begin position="59"/>
        <end position="62"/>
    </location>
</feature>
<evidence type="ECO:0000256" key="1">
    <source>
        <dbReference type="ARBA" id="ARBA00001182"/>
    </source>
</evidence>
<evidence type="ECO:0000256" key="13">
    <source>
        <dbReference type="RuleBase" id="RU004208"/>
    </source>
</evidence>
<gene>
    <name evidence="17" type="primary">PDI1</name>
    <name evidence="17" type="ORF">H4219_004414</name>
</gene>
<evidence type="ECO:0000256" key="2">
    <source>
        <dbReference type="ARBA" id="ARBA00002692"/>
    </source>
</evidence>
<evidence type="ECO:0000259" key="16">
    <source>
        <dbReference type="PROSITE" id="PS51352"/>
    </source>
</evidence>
<evidence type="ECO:0000256" key="10">
    <source>
        <dbReference type="ARBA" id="ARBA00023235"/>
    </source>
</evidence>
<dbReference type="CDD" id="cd02961">
    <property type="entry name" value="PDI_a_family"/>
    <property type="match status" value="1"/>
</dbReference>
<comment type="subcellular location">
    <subcellularLocation>
        <location evidence="3">Endoplasmic reticulum lumen</location>
    </subcellularLocation>
</comment>
<evidence type="ECO:0000256" key="9">
    <source>
        <dbReference type="ARBA" id="ARBA00023157"/>
    </source>
</evidence>
<comment type="caution">
    <text evidence="17">The sequence shown here is derived from an EMBL/GenBank/DDBJ whole genome shotgun (WGS) entry which is preliminary data.</text>
</comment>
<evidence type="ECO:0000256" key="12">
    <source>
        <dbReference type="PIRSR" id="PIRSR605792-51"/>
    </source>
</evidence>